<evidence type="ECO:0008006" key="4">
    <source>
        <dbReference type="Google" id="ProtNLM"/>
    </source>
</evidence>
<dbReference type="PROSITE" id="PS51257">
    <property type="entry name" value="PROKAR_LIPOPROTEIN"/>
    <property type="match status" value="1"/>
</dbReference>
<dbReference type="EMBL" id="NVSR01000078">
    <property type="protein sequence ID" value="PCI27065.1"/>
    <property type="molecule type" value="Genomic_DNA"/>
</dbReference>
<evidence type="ECO:0000256" key="1">
    <source>
        <dbReference type="SAM" id="SignalP"/>
    </source>
</evidence>
<accession>A0A2A4T1P4</accession>
<feature type="signal peptide" evidence="1">
    <location>
        <begin position="1"/>
        <end position="21"/>
    </location>
</feature>
<evidence type="ECO:0000313" key="2">
    <source>
        <dbReference type="EMBL" id="PCI27065.1"/>
    </source>
</evidence>
<sequence>MKRIYLLAFLVIFGTSSEVFAQSCFGTSCLPKAVTNACTEMKGNGCIDWENGVVYAVGMGVPNPNFPSAAQRRYAAYEAAKIVAMRNLLQMVEEINITSSRTVKTGMLESDVIHTQITGRLRHVQEAGQPKNMNDGSIWVTMKMYLRDIMSVLINNGQFGTKGAPAAQVQAPATAPIPAATIAPVKKQGVEYGGSADVIYSGLIIDARDSSVSPAMSPKIYDETGLEVYGSAAVDRNFALRHGVVGYVKGLKKAMKNDRVQGKPLIIKAIRSGDKSSDLLISNQDAELLRKLEATQTFLREARVIIVIG</sequence>
<dbReference type="Proteomes" id="UP000218113">
    <property type="component" value="Unassembled WGS sequence"/>
</dbReference>
<name>A0A2A4T1P4_9DELT</name>
<protein>
    <recommendedName>
        <fullName evidence="4">LPP20 lipoprotein</fullName>
    </recommendedName>
</protein>
<comment type="caution">
    <text evidence="2">The sequence shown here is derived from an EMBL/GenBank/DDBJ whole genome shotgun (WGS) entry which is preliminary data.</text>
</comment>
<evidence type="ECO:0000313" key="3">
    <source>
        <dbReference type="Proteomes" id="UP000218113"/>
    </source>
</evidence>
<organism evidence="2 3">
    <name type="scientific">SAR324 cluster bacterium</name>
    <dbReference type="NCBI Taxonomy" id="2024889"/>
    <lineage>
        <taxon>Bacteria</taxon>
        <taxon>Deltaproteobacteria</taxon>
        <taxon>SAR324 cluster</taxon>
    </lineage>
</organism>
<gene>
    <name evidence="2" type="ORF">COB67_09520</name>
</gene>
<proteinExistence type="predicted"/>
<dbReference type="AlphaFoldDB" id="A0A2A4T1P4"/>
<keyword evidence="1" id="KW-0732">Signal</keyword>
<feature type="chain" id="PRO_5013399934" description="LPP20 lipoprotein" evidence="1">
    <location>
        <begin position="22"/>
        <end position="309"/>
    </location>
</feature>
<reference evidence="3" key="1">
    <citation type="submission" date="2017-08" db="EMBL/GenBank/DDBJ databases">
        <title>A dynamic microbial community with high functional redundancy inhabits the cold, oxic subseafloor aquifer.</title>
        <authorList>
            <person name="Tully B.J."/>
            <person name="Wheat C.G."/>
            <person name="Glazer B.T."/>
            <person name="Huber J.A."/>
        </authorList>
    </citation>
    <scope>NUCLEOTIDE SEQUENCE [LARGE SCALE GENOMIC DNA]</scope>
</reference>